<evidence type="ECO:0000256" key="4">
    <source>
        <dbReference type="ARBA" id="ARBA00022692"/>
    </source>
</evidence>
<comment type="subcellular location">
    <subcellularLocation>
        <location evidence="1 7">Cell membrane</location>
        <topology evidence="1 7">Multi-pass membrane protein</topology>
    </subcellularLocation>
</comment>
<dbReference type="EMBL" id="SODA01000025">
    <property type="protein sequence ID" value="TDW00765.1"/>
    <property type="molecule type" value="Genomic_DNA"/>
</dbReference>
<reference evidence="9 10" key="1">
    <citation type="submission" date="2019-03" db="EMBL/GenBank/DDBJ databases">
        <title>Subsurface microbial communities from deep shales in Ohio and West Virginia, USA.</title>
        <authorList>
            <person name="Wrighton K."/>
        </authorList>
    </citation>
    <scope>NUCLEOTIDE SEQUENCE [LARGE SCALE GENOMIC DNA]</scope>
    <source>
        <strain evidence="9 10">MSL9.2</strain>
    </source>
</reference>
<evidence type="ECO:0000313" key="10">
    <source>
        <dbReference type="Proteomes" id="UP000294697"/>
    </source>
</evidence>
<dbReference type="CDD" id="cd06261">
    <property type="entry name" value="TM_PBP2"/>
    <property type="match status" value="1"/>
</dbReference>
<feature type="transmembrane region" description="Helical" evidence="7">
    <location>
        <begin position="105"/>
        <end position="122"/>
    </location>
</feature>
<dbReference type="Proteomes" id="UP000294697">
    <property type="component" value="Unassembled WGS sequence"/>
</dbReference>
<protein>
    <submittedName>
        <fullName evidence="9">Carbohydrate ABC transporter membrane protein 2 (CUT1 family)</fullName>
    </submittedName>
</protein>
<evidence type="ECO:0000313" key="9">
    <source>
        <dbReference type="EMBL" id="TDW00765.1"/>
    </source>
</evidence>
<organism evidence="9 10">
    <name type="scientific">Halanaerobium saccharolyticum</name>
    <dbReference type="NCBI Taxonomy" id="43595"/>
    <lineage>
        <taxon>Bacteria</taxon>
        <taxon>Bacillati</taxon>
        <taxon>Bacillota</taxon>
        <taxon>Clostridia</taxon>
        <taxon>Halanaerobiales</taxon>
        <taxon>Halanaerobiaceae</taxon>
        <taxon>Halanaerobium</taxon>
    </lineage>
</organism>
<name>A0A4R7Z001_9FIRM</name>
<proteinExistence type="inferred from homology"/>
<feature type="transmembrane region" description="Helical" evidence="7">
    <location>
        <begin position="9"/>
        <end position="34"/>
    </location>
</feature>
<evidence type="ECO:0000256" key="2">
    <source>
        <dbReference type="ARBA" id="ARBA00022448"/>
    </source>
</evidence>
<dbReference type="GO" id="GO:0005886">
    <property type="term" value="C:plasma membrane"/>
    <property type="evidence" value="ECO:0007669"/>
    <property type="project" value="UniProtKB-SubCell"/>
</dbReference>
<sequence>MNNDRLEKILLYIFLTALLILWIAPFFIVILTALRTQNDLLTNGVFSIPENIIFDNILNAWNKGNMSTYYRNSIVLTLLKVPTGVIIASLVAFPLAKWKFKFKEPLFILFLIGLAVPIHVTLLPNTITLSKLNLLNTLPGLFFPYIAFGLPMQILILRGFFSTIPNAFLEAAYIDGASEFIVYRRIMLPLAKPAIAALVIMDFLATWNEFTMALIFIHSEQWKTVPLGLMGLQGQFSSNYPTVMAATLVAIIPVILIYMLLQRFFVTGLGGGIKG</sequence>
<dbReference type="InterPro" id="IPR035906">
    <property type="entry name" value="MetI-like_sf"/>
</dbReference>
<keyword evidence="4 7" id="KW-0812">Transmembrane</keyword>
<feature type="domain" description="ABC transmembrane type-1" evidence="8">
    <location>
        <begin position="70"/>
        <end position="261"/>
    </location>
</feature>
<keyword evidence="6 7" id="KW-0472">Membrane</keyword>
<dbReference type="GO" id="GO:0055085">
    <property type="term" value="P:transmembrane transport"/>
    <property type="evidence" value="ECO:0007669"/>
    <property type="project" value="InterPro"/>
</dbReference>
<feature type="transmembrane region" description="Helical" evidence="7">
    <location>
        <begin position="238"/>
        <end position="261"/>
    </location>
</feature>
<dbReference type="PANTHER" id="PTHR43744:SF8">
    <property type="entry name" value="SN-GLYCEROL-3-PHOSPHATE TRANSPORT SYSTEM PERMEASE PROTEIN UGPE"/>
    <property type="match status" value="1"/>
</dbReference>
<dbReference type="Gene3D" id="1.10.3720.10">
    <property type="entry name" value="MetI-like"/>
    <property type="match status" value="1"/>
</dbReference>
<dbReference type="AlphaFoldDB" id="A0A4R7Z001"/>
<gene>
    <name evidence="9" type="ORF">C8C77_1255</name>
</gene>
<dbReference type="OrthoDB" id="9793448at2"/>
<evidence type="ECO:0000256" key="5">
    <source>
        <dbReference type="ARBA" id="ARBA00022989"/>
    </source>
</evidence>
<comment type="similarity">
    <text evidence="7">Belongs to the binding-protein-dependent transport system permease family.</text>
</comment>
<evidence type="ECO:0000256" key="7">
    <source>
        <dbReference type="RuleBase" id="RU363032"/>
    </source>
</evidence>
<feature type="transmembrane region" description="Helical" evidence="7">
    <location>
        <begin position="142"/>
        <end position="161"/>
    </location>
</feature>
<dbReference type="InterPro" id="IPR000515">
    <property type="entry name" value="MetI-like"/>
</dbReference>
<feature type="transmembrane region" description="Helical" evidence="7">
    <location>
        <begin position="74"/>
        <end position="93"/>
    </location>
</feature>
<dbReference type="PROSITE" id="PS50928">
    <property type="entry name" value="ABC_TM1"/>
    <property type="match status" value="1"/>
</dbReference>
<accession>A0A4R7Z001</accession>
<evidence type="ECO:0000256" key="1">
    <source>
        <dbReference type="ARBA" id="ARBA00004651"/>
    </source>
</evidence>
<dbReference type="PANTHER" id="PTHR43744">
    <property type="entry name" value="ABC TRANSPORTER PERMEASE PROTEIN MG189-RELATED-RELATED"/>
    <property type="match status" value="1"/>
</dbReference>
<evidence type="ECO:0000256" key="6">
    <source>
        <dbReference type="ARBA" id="ARBA00023136"/>
    </source>
</evidence>
<feature type="transmembrane region" description="Helical" evidence="7">
    <location>
        <begin position="194"/>
        <end position="218"/>
    </location>
</feature>
<evidence type="ECO:0000256" key="3">
    <source>
        <dbReference type="ARBA" id="ARBA00022475"/>
    </source>
</evidence>
<keyword evidence="5 7" id="KW-1133">Transmembrane helix</keyword>
<dbReference type="Pfam" id="PF00528">
    <property type="entry name" value="BPD_transp_1"/>
    <property type="match status" value="1"/>
</dbReference>
<evidence type="ECO:0000259" key="8">
    <source>
        <dbReference type="PROSITE" id="PS50928"/>
    </source>
</evidence>
<dbReference type="RefSeq" id="WP_111573035.1">
    <property type="nucleotide sequence ID" value="NZ_QLME01000024.1"/>
</dbReference>
<comment type="caution">
    <text evidence="9">The sequence shown here is derived from an EMBL/GenBank/DDBJ whole genome shotgun (WGS) entry which is preliminary data.</text>
</comment>
<dbReference type="SUPFAM" id="SSF161098">
    <property type="entry name" value="MetI-like"/>
    <property type="match status" value="1"/>
</dbReference>
<keyword evidence="2 7" id="KW-0813">Transport</keyword>
<keyword evidence="3" id="KW-1003">Cell membrane</keyword>